<dbReference type="HOGENOM" id="CLU_2690222_0_0_1"/>
<evidence type="ECO:0000313" key="1">
    <source>
        <dbReference type="EMBL" id="EKC28519.1"/>
    </source>
</evidence>
<gene>
    <name evidence="1" type="ORF">CGI_10015864</name>
</gene>
<accession>K1QBF4</accession>
<organism evidence="1">
    <name type="scientific">Magallana gigas</name>
    <name type="common">Pacific oyster</name>
    <name type="synonym">Crassostrea gigas</name>
    <dbReference type="NCBI Taxonomy" id="29159"/>
    <lineage>
        <taxon>Eukaryota</taxon>
        <taxon>Metazoa</taxon>
        <taxon>Spiralia</taxon>
        <taxon>Lophotrochozoa</taxon>
        <taxon>Mollusca</taxon>
        <taxon>Bivalvia</taxon>
        <taxon>Autobranchia</taxon>
        <taxon>Pteriomorphia</taxon>
        <taxon>Ostreida</taxon>
        <taxon>Ostreoidea</taxon>
        <taxon>Ostreidae</taxon>
        <taxon>Magallana</taxon>
    </lineage>
</organism>
<protein>
    <submittedName>
        <fullName evidence="1">Uncharacterized protein</fullName>
    </submittedName>
</protein>
<proteinExistence type="predicted"/>
<dbReference type="AlphaFoldDB" id="K1QBF4"/>
<dbReference type="EMBL" id="JH816805">
    <property type="protein sequence ID" value="EKC28519.1"/>
    <property type="molecule type" value="Genomic_DNA"/>
</dbReference>
<sequence length="74" mass="8207">MRRSFGRQPFKHVTLNAFAMVQTLAPFPDTPITHLPTGLIAAYKGGTHGHYSSKGFPIIKLFLTNMIYDVVSEA</sequence>
<name>K1QBF4_MAGGI</name>
<reference evidence="1" key="1">
    <citation type="journal article" date="2012" name="Nature">
        <title>The oyster genome reveals stress adaptation and complexity of shell formation.</title>
        <authorList>
            <person name="Zhang G."/>
            <person name="Fang X."/>
            <person name="Guo X."/>
            <person name="Li L."/>
            <person name="Luo R."/>
            <person name="Xu F."/>
            <person name="Yang P."/>
            <person name="Zhang L."/>
            <person name="Wang X."/>
            <person name="Qi H."/>
            <person name="Xiong Z."/>
            <person name="Que H."/>
            <person name="Xie Y."/>
            <person name="Holland P.W."/>
            <person name="Paps J."/>
            <person name="Zhu Y."/>
            <person name="Wu F."/>
            <person name="Chen Y."/>
            <person name="Wang J."/>
            <person name="Peng C."/>
            <person name="Meng J."/>
            <person name="Yang L."/>
            <person name="Liu J."/>
            <person name="Wen B."/>
            <person name="Zhang N."/>
            <person name="Huang Z."/>
            <person name="Zhu Q."/>
            <person name="Feng Y."/>
            <person name="Mount A."/>
            <person name="Hedgecock D."/>
            <person name="Xu Z."/>
            <person name="Liu Y."/>
            <person name="Domazet-Loso T."/>
            <person name="Du Y."/>
            <person name="Sun X."/>
            <person name="Zhang S."/>
            <person name="Liu B."/>
            <person name="Cheng P."/>
            <person name="Jiang X."/>
            <person name="Li J."/>
            <person name="Fan D."/>
            <person name="Wang W."/>
            <person name="Fu W."/>
            <person name="Wang T."/>
            <person name="Wang B."/>
            <person name="Zhang J."/>
            <person name="Peng Z."/>
            <person name="Li Y."/>
            <person name="Li N."/>
            <person name="Wang J."/>
            <person name="Chen M."/>
            <person name="He Y."/>
            <person name="Tan F."/>
            <person name="Song X."/>
            <person name="Zheng Q."/>
            <person name="Huang R."/>
            <person name="Yang H."/>
            <person name="Du X."/>
            <person name="Chen L."/>
            <person name="Yang M."/>
            <person name="Gaffney P.M."/>
            <person name="Wang S."/>
            <person name="Luo L."/>
            <person name="She Z."/>
            <person name="Ming Y."/>
            <person name="Huang W."/>
            <person name="Zhang S."/>
            <person name="Huang B."/>
            <person name="Zhang Y."/>
            <person name="Qu T."/>
            <person name="Ni P."/>
            <person name="Miao G."/>
            <person name="Wang J."/>
            <person name="Wang Q."/>
            <person name="Steinberg C.E."/>
            <person name="Wang H."/>
            <person name="Li N."/>
            <person name="Qian L."/>
            <person name="Zhang G."/>
            <person name="Li Y."/>
            <person name="Yang H."/>
            <person name="Liu X."/>
            <person name="Wang J."/>
            <person name="Yin Y."/>
            <person name="Wang J."/>
        </authorList>
    </citation>
    <scope>NUCLEOTIDE SEQUENCE [LARGE SCALE GENOMIC DNA]</scope>
    <source>
        <strain evidence="1">05x7-T-G4-1.051#20</strain>
    </source>
</reference>
<dbReference type="InParanoid" id="K1QBF4"/>